<sequence>MKFNTLLIIVLVVMIGVTVVNMFLGYSNRLKVETIRYTSDYRYSFDGTVIMDSAVDLKFLKPSQIEKFLEQFQKPASEKISEFQKSLDGLSSKVNRTMLVQDFQSTATQLDYDVVRVEEYAVVKGFATVSDGKVNTSLGDMEINLADESFLTFSLPKNAKIISATPTPSKILENNVLLWTGDGVIRFPEVIFEPLD</sequence>
<dbReference type="RefSeq" id="WP_015868235.1">
    <property type="nucleotide sequence ID" value="NC_012785.1"/>
</dbReference>
<dbReference type="Proteomes" id="UP000002382">
    <property type="component" value="Chromosome"/>
</dbReference>
<dbReference type="eggNOG" id="ENOG50337CQ">
    <property type="taxonomic scope" value="Bacteria"/>
</dbReference>
<gene>
    <name evidence="2" type="ordered locus">Kole_0863</name>
</gene>
<keyword evidence="3" id="KW-1185">Reference proteome</keyword>
<evidence type="ECO:0008006" key="4">
    <source>
        <dbReference type="Google" id="ProtNLM"/>
    </source>
</evidence>
<proteinExistence type="predicted"/>
<protein>
    <recommendedName>
        <fullName evidence="4">DUF4897 domain-containing protein</fullName>
    </recommendedName>
</protein>
<dbReference type="Pfam" id="PF16238">
    <property type="entry name" value="DUF4897"/>
    <property type="match status" value="1"/>
</dbReference>
<name>C5CGJ1_KOSOT</name>
<feature type="transmembrane region" description="Helical" evidence="1">
    <location>
        <begin position="6"/>
        <end position="26"/>
    </location>
</feature>
<dbReference type="HOGENOM" id="CLU_1382696_0_0_0"/>
<dbReference type="STRING" id="521045.Kole_0863"/>
<keyword evidence="1" id="KW-1133">Transmembrane helix</keyword>
<evidence type="ECO:0000313" key="3">
    <source>
        <dbReference type="Proteomes" id="UP000002382"/>
    </source>
</evidence>
<dbReference type="KEGG" id="kol:Kole_0863"/>
<dbReference type="EMBL" id="CP001634">
    <property type="protein sequence ID" value="ACR79573.1"/>
    <property type="molecule type" value="Genomic_DNA"/>
</dbReference>
<reference evidence="2 3" key="1">
    <citation type="submission" date="2009-06" db="EMBL/GenBank/DDBJ databases">
        <title>Complete sequence of Thermotogales bacterium TBF 19.5.1.</title>
        <authorList>
            <consortium name="US DOE Joint Genome Institute"/>
            <person name="Lucas S."/>
            <person name="Copeland A."/>
            <person name="Lapidus A."/>
            <person name="Glavina del Rio T."/>
            <person name="Tice H."/>
            <person name="Bruce D."/>
            <person name="Goodwin L."/>
            <person name="Pitluck S."/>
            <person name="Chertkov O."/>
            <person name="Brettin T."/>
            <person name="Detter J.C."/>
            <person name="Han C."/>
            <person name="Schmutz J."/>
            <person name="Larimer F."/>
            <person name="Land M."/>
            <person name="Hauser L."/>
            <person name="Kyrpides N."/>
            <person name="Ovchinnikova G."/>
            <person name="Noll K."/>
        </authorList>
    </citation>
    <scope>NUCLEOTIDE SEQUENCE [LARGE SCALE GENOMIC DNA]</scope>
    <source>
        <strain evidence="3">ATCC BAA-1733 / DSM 21960 / TBF 19.5.1</strain>
    </source>
</reference>
<dbReference type="AlphaFoldDB" id="C5CGJ1"/>
<dbReference type="InterPro" id="IPR032604">
    <property type="entry name" value="DUF4897"/>
</dbReference>
<evidence type="ECO:0000256" key="1">
    <source>
        <dbReference type="SAM" id="Phobius"/>
    </source>
</evidence>
<keyword evidence="1" id="KW-0812">Transmembrane</keyword>
<evidence type="ECO:0000313" key="2">
    <source>
        <dbReference type="EMBL" id="ACR79573.1"/>
    </source>
</evidence>
<keyword evidence="1" id="KW-0472">Membrane</keyword>
<reference evidence="2 3" key="2">
    <citation type="journal article" date="2011" name="J. Bacteriol.">
        <title>Genome Sequence of Kosmotoga olearia Strain TBF 19.5.1, a Thermophilic Bacterium with a Wide Growth Temperature Range, Isolated from the Troll B Oil Platform in the North Sea.</title>
        <authorList>
            <person name="Swithers K.S."/>
            <person name="Dipippo J.L."/>
            <person name="Bruce D.C."/>
            <person name="Detter C."/>
            <person name="Tapia R."/>
            <person name="Han S."/>
            <person name="Goodwin L.A."/>
            <person name="Han J."/>
            <person name="Woyke T."/>
            <person name="Pitluck S."/>
            <person name="Pennacchio L."/>
            <person name="Nolan M."/>
            <person name="Mikhailova N."/>
            <person name="Land M.L."/>
            <person name="Nesbo C.L."/>
            <person name="Gogarten J.P."/>
            <person name="Noll K.M."/>
        </authorList>
    </citation>
    <scope>NUCLEOTIDE SEQUENCE [LARGE SCALE GENOMIC DNA]</scope>
    <source>
        <strain evidence="3">ATCC BAA-1733 / DSM 21960 / TBF 19.5.1</strain>
    </source>
</reference>
<organism evidence="2 3">
    <name type="scientific">Kosmotoga olearia (strain ATCC BAA-1733 / DSM 21960 / TBF 19.5.1)</name>
    <dbReference type="NCBI Taxonomy" id="521045"/>
    <lineage>
        <taxon>Bacteria</taxon>
        <taxon>Thermotogati</taxon>
        <taxon>Thermotogota</taxon>
        <taxon>Thermotogae</taxon>
        <taxon>Kosmotogales</taxon>
        <taxon>Kosmotogaceae</taxon>
        <taxon>Kosmotoga</taxon>
    </lineage>
</organism>
<accession>C5CGJ1</accession>
<dbReference type="OrthoDB" id="46598at2"/>